<gene>
    <name evidence="1" type="ORF">IWX90DRAFT_181633</name>
</gene>
<protein>
    <submittedName>
        <fullName evidence="1">Uncharacterized protein</fullName>
    </submittedName>
</protein>
<dbReference type="Proteomes" id="UP001456524">
    <property type="component" value="Unassembled WGS sequence"/>
</dbReference>
<proteinExistence type="predicted"/>
<reference evidence="1 2" key="1">
    <citation type="journal article" date="2022" name="G3 (Bethesda)">
        <title>Enemy or ally: a genomic approach to elucidate the lifestyle of Phyllosticta citrichinaensis.</title>
        <authorList>
            <person name="Buijs V.A."/>
            <person name="Groenewald J.Z."/>
            <person name="Haridas S."/>
            <person name="LaButti K.M."/>
            <person name="Lipzen A."/>
            <person name="Martin F.M."/>
            <person name="Barry K."/>
            <person name="Grigoriev I.V."/>
            <person name="Crous P.W."/>
            <person name="Seidl M.F."/>
        </authorList>
    </citation>
    <scope>NUCLEOTIDE SEQUENCE [LARGE SCALE GENOMIC DNA]</scope>
    <source>
        <strain evidence="1 2">CBS 129764</strain>
    </source>
</reference>
<sequence>MLRPWMQLSTANCLQLRAARRTRPRPRPLAACQQWGLFFFFPFFFDGIALLDSVAQRGSRAAGWLACSRTLDVDCGVVWCGVVWCLVLSWCCALPGCSVVAPLGPVSGPLPLPWTSISPSRPSSSHQHLRFLSPSYNTGHPSVQAIALHPTRIVSLALRPSPAFIPGPDPGSTRTRATLHSFSSTTFVWNLVVCSLPCTSTFAVLACASFPVTNLTRLPAQHQEIVPAFSSLKKAMIRITWYGLV</sequence>
<keyword evidence="2" id="KW-1185">Reference proteome</keyword>
<evidence type="ECO:0000313" key="1">
    <source>
        <dbReference type="EMBL" id="KAK8169555.1"/>
    </source>
</evidence>
<dbReference type="EMBL" id="JBBWUH010000004">
    <property type="protein sequence ID" value="KAK8169555.1"/>
    <property type="molecule type" value="Genomic_DNA"/>
</dbReference>
<name>A0ABR1XVV1_9PEZI</name>
<organism evidence="1 2">
    <name type="scientific">Phyllosticta citrichinensis</name>
    <dbReference type="NCBI Taxonomy" id="1130410"/>
    <lineage>
        <taxon>Eukaryota</taxon>
        <taxon>Fungi</taxon>
        <taxon>Dikarya</taxon>
        <taxon>Ascomycota</taxon>
        <taxon>Pezizomycotina</taxon>
        <taxon>Dothideomycetes</taxon>
        <taxon>Dothideomycetes incertae sedis</taxon>
        <taxon>Botryosphaeriales</taxon>
        <taxon>Phyllostictaceae</taxon>
        <taxon>Phyllosticta</taxon>
    </lineage>
</organism>
<comment type="caution">
    <text evidence="1">The sequence shown here is derived from an EMBL/GenBank/DDBJ whole genome shotgun (WGS) entry which is preliminary data.</text>
</comment>
<evidence type="ECO:0000313" key="2">
    <source>
        <dbReference type="Proteomes" id="UP001456524"/>
    </source>
</evidence>
<accession>A0ABR1XVV1</accession>